<protein>
    <submittedName>
        <fullName evidence="4">NAD(P)H-dependent oxidoreductase</fullName>
        <ecNumber evidence="4">1.-.-.-</ecNumber>
        <ecNumber evidence="4">1.6.99.-</ecNumber>
    </submittedName>
</protein>
<evidence type="ECO:0000313" key="5">
    <source>
        <dbReference type="Proteomes" id="UP001606210"/>
    </source>
</evidence>
<evidence type="ECO:0000313" key="4">
    <source>
        <dbReference type="EMBL" id="MFG6429341.1"/>
    </source>
</evidence>
<keyword evidence="1 4" id="KW-0560">Oxidoreductase</keyword>
<dbReference type="EC" id="1.-.-.-" evidence="4"/>
<sequence length="216" mass="23812">MPDSTARDILVLAAHPDLGRSHATRTLIAALRASPVAGRVELRDLYRLYPDFHIHVDAEQRALEAAKLVVMLHPIYWYSMPALQKLWLDEVPRLGWAYGPGGTALHGKDFWLVASTGGGAEAYAPGGHNHHAIEEFLLPYLQSARTCGMNYLPPQILHAAHRATDAQINAHAELFVKRLQHYPAWCEHLAAPPVGDEDDVELDERPPLFSTIGGAA</sequence>
<dbReference type="PANTHER" id="PTHR47307:SF1">
    <property type="entry name" value="GLUTATHIONE-REGULATED POTASSIUM-EFFLUX SYSTEM ANCILLARY PROTEIN KEFG"/>
    <property type="match status" value="1"/>
</dbReference>
<gene>
    <name evidence="4" type="ORF">ACG00Y_05425</name>
</gene>
<comment type="caution">
    <text evidence="4">The sequence shown here is derived from an EMBL/GenBank/DDBJ whole genome shotgun (WGS) entry which is preliminary data.</text>
</comment>
<dbReference type="PANTHER" id="PTHR47307">
    <property type="entry name" value="GLUTATHIONE-REGULATED POTASSIUM-EFFLUX SYSTEM ANCILLARY PROTEIN KEFG"/>
    <property type="match status" value="1"/>
</dbReference>
<dbReference type="RefSeq" id="WP_394476702.1">
    <property type="nucleotide sequence ID" value="NZ_JBIGHV010000002.1"/>
</dbReference>
<proteinExistence type="predicted"/>
<organism evidence="4 5">
    <name type="scientific">Pelomonas parva</name>
    <dbReference type="NCBI Taxonomy" id="3299032"/>
    <lineage>
        <taxon>Bacteria</taxon>
        <taxon>Pseudomonadati</taxon>
        <taxon>Pseudomonadota</taxon>
        <taxon>Betaproteobacteria</taxon>
        <taxon>Burkholderiales</taxon>
        <taxon>Sphaerotilaceae</taxon>
        <taxon>Roseateles</taxon>
    </lineage>
</organism>
<evidence type="ECO:0000256" key="2">
    <source>
        <dbReference type="SAM" id="MobiDB-lite"/>
    </source>
</evidence>
<dbReference type="InterPro" id="IPR046980">
    <property type="entry name" value="KefG/KefF"/>
</dbReference>
<dbReference type="Pfam" id="PF02525">
    <property type="entry name" value="Flavodoxin_2"/>
    <property type="match status" value="1"/>
</dbReference>
<dbReference type="SUPFAM" id="SSF52218">
    <property type="entry name" value="Flavoproteins"/>
    <property type="match status" value="1"/>
</dbReference>
<evidence type="ECO:0000256" key="1">
    <source>
        <dbReference type="ARBA" id="ARBA00023002"/>
    </source>
</evidence>
<reference evidence="4 5" key="1">
    <citation type="submission" date="2024-08" db="EMBL/GenBank/DDBJ databases">
        <authorList>
            <person name="Lu H."/>
        </authorList>
    </citation>
    <scope>NUCLEOTIDE SEQUENCE [LARGE SCALE GENOMIC DNA]</scope>
    <source>
        <strain evidence="4 5">LYH14W</strain>
    </source>
</reference>
<dbReference type="InterPro" id="IPR003680">
    <property type="entry name" value="Flavodoxin_fold"/>
</dbReference>
<feature type="domain" description="Flavodoxin-like fold" evidence="3">
    <location>
        <begin position="9"/>
        <end position="173"/>
    </location>
</feature>
<accession>A0ABW7EYM7</accession>
<dbReference type="EC" id="1.6.99.-" evidence="4"/>
<dbReference type="EMBL" id="JBIGHV010000002">
    <property type="protein sequence ID" value="MFG6429341.1"/>
    <property type="molecule type" value="Genomic_DNA"/>
</dbReference>
<dbReference type="GO" id="GO:0016491">
    <property type="term" value="F:oxidoreductase activity"/>
    <property type="evidence" value="ECO:0007669"/>
    <property type="project" value="UniProtKB-KW"/>
</dbReference>
<evidence type="ECO:0000259" key="3">
    <source>
        <dbReference type="Pfam" id="PF02525"/>
    </source>
</evidence>
<dbReference type="InterPro" id="IPR029039">
    <property type="entry name" value="Flavoprotein-like_sf"/>
</dbReference>
<keyword evidence="5" id="KW-1185">Reference proteome</keyword>
<dbReference type="Proteomes" id="UP001606210">
    <property type="component" value="Unassembled WGS sequence"/>
</dbReference>
<feature type="region of interest" description="Disordered" evidence="2">
    <location>
        <begin position="196"/>
        <end position="216"/>
    </location>
</feature>
<name>A0ABW7EYM7_9BURK</name>
<dbReference type="Gene3D" id="3.40.50.360">
    <property type="match status" value="1"/>
</dbReference>